<proteinExistence type="predicted"/>
<organism evidence="1">
    <name type="scientific">Arundo donax</name>
    <name type="common">Giant reed</name>
    <name type="synonym">Donax arundinaceus</name>
    <dbReference type="NCBI Taxonomy" id="35708"/>
    <lineage>
        <taxon>Eukaryota</taxon>
        <taxon>Viridiplantae</taxon>
        <taxon>Streptophyta</taxon>
        <taxon>Embryophyta</taxon>
        <taxon>Tracheophyta</taxon>
        <taxon>Spermatophyta</taxon>
        <taxon>Magnoliopsida</taxon>
        <taxon>Liliopsida</taxon>
        <taxon>Poales</taxon>
        <taxon>Poaceae</taxon>
        <taxon>PACMAD clade</taxon>
        <taxon>Arundinoideae</taxon>
        <taxon>Arundineae</taxon>
        <taxon>Arundo</taxon>
    </lineage>
</organism>
<accession>A0A0A9AJ69</accession>
<protein>
    <submittedName>
        <fullName evidence="1">Uncharacterized protein</fullName>
    </submittedName>
</protein>
<reference evidence="1" key="1">
    <citation type="submission" date="2014-09" db="EMBL/GenBank/DDBJ databases">
        <authorList>
            <person name="Magalhaes I.L.F."/>
            <person name="Oliveira U."/>
            <person name="Santos F.R."/>
            <person name="Vidigal T.H.D.A."/>
            <person name="Brescovit A.D."/>
            <person name="Santos A.J."/>
        </authorList>
    </citation>
    <scope>NUCLEOTIDE SEQUENCE</scope>
    <source>
        <tissue evidence="1">Shoot tissue taken approximately 20 cm above the soil surface</tissue>
    </source>
</reference>
<dbReference type="EMBL" id="GBRH01246151">
    <property type="protein sequence ID" value="JAD51744.1"/>
    <property type="molecule type" value="Transcribed_RNA"/>
</dbReference>
<sequence length="39" mass="4804">MQRLHERKSMTEIKHFMWAWNFWGTTIVNSQLLNKAKQL</sequence>
<dbReference type="AlphaFoldDB" id="A0A0A9AJ69"/>
<reference evidence="1" key="2">
    <citation type="journal article" date="2015" name="Data Brief">
        <title>Shoot transcriptome of the giant reed, Arundo donax.</title>
        <authorList>
            <person name="Barrero R.A."/>
            <person name="Guerrero F.D."/>
            <person name="Moolhuijzen P."/>
            <person name="Goolsby J.A."/>
            <person name="Tidwell J."/>
            <person name="Bellgard S.E."/>
            <person name="Bellgard M.I."/>
        </authorList>
    </citation>
    <scope>NUCLEOTIDE SEQUENCE</scope>
    <source>
        <tissue evidence="1">Shoot tissue taken approximately 20 cm above the soil surface</tissue>
    </source>
</reference>
<name>A0A0A9AJ69_ARUDO</name>
<evidence type="ECO:0000313" key="1">
    <source>
        <dbReference type="EMBL" id="JAD51744.1"/>
    </source>
</evidence>